<dbReference type="EMBL" id="KI912115">
    <property type="protein sequence ID" value="ETS78344.1"/>
    <property type="molecule type" value="Genomic_DNA"/>
</dbReference>
<dbReference type="OrthoDB" id="2149705at2759"/>
<feature type="compositionally biased region" description="Polar residues" evidence="1">
    <location>
        <begin position="697"/>
        <end position="713"/>
    </location>
</feature>
<protein>
    <submittedName>
        <fullName evidence="2">Uncharacterized protein</fullName>
    </submittedName>
</protein>
<name>W3WX25_PESFW</name>
<feature type="compositionally biased region" description="Polar residues" evidence="1">
    <location>
        <begin position="810"/>
        <end position="821"/>
    </location>
</feature>
<dbReference type="HOGENOM" id="CLU_348831_0_0_1"/>
<feature type="compositionally biased region" description="Basic and acidic residues" evidence="1">
    <location>
        <begin position="325"/>
        <end position="335"/>
    </location>
</feature>
<dbReference type="KEGG" id="pfy:PFICI_10406"/>
<feature type="compositionally biased region" description="Low complexity" evidence="1">
    <location>
        <begin position="292"/>
        <end position="305"/>
    </location>
</feature>
<feature type="region of interest" description="Disordered" evidence="1">
    <location>
        <begin position="1"/>
        <end position="386"/>
    </location>
</feature>
<reference evidence="3" key="1">
    <citation type="journal article" date="2015" name="BMC Genomics">
        <title>Genomic and transcriptomic analysis of the endophytic fungus Pestalotiopsis fici reveals its lifestyle and high potential for synthesis of natural products.</title>
        <authorList>
            <person name="Wang X."/>
            <person name="Zhang X."/>
            <person name="Liu L."/>
            <person name="Xiang M."/>
            <person name="Wang W."/>
            <person name="Sun X."/>
            <person name="Che Y."/>
            <person name="Guo L."/>
            <person name="Liu G."/>
            <person name="Guo L."/>
            <person name="Wang C."/>
            <person name="Yin W.B."/>
            <person name="Stadler M."/>
            <person name="Zhang X."/>
            <person name="Liu X."/>
        </authorList>
    </citation>
    <scope>NUCLEOTIDE SEQUENCE [LARGE SCALE GENOMIC DNA]</scope>
    <source>
        <strain evidence="3">W106-1 / CGMCC3.15140</strain>
    </source>
</reference>
<feature type="compositionally biased region" description="Basic and acidic residues" evidence="1">
    <location>
        <begin position="181"/>
        <end position="193"/>
    </location>
</feature>
<evidence type="ECO:0000256" key="1">
    <source>
        <dbReference type="SAM" id="MobiDB-lite"/>
    </source>
</evidence>
<feature type="compositionally biased region" description="Polar residues" evidence="1">
    <location>
        <begin position="792"/>
        <end position="802"/>
    </location>
</feature>
<accession>W3WX25</accession>
<sequence length="845" mass="93432">MPVQTRAAAQPQPAKAVQKSAAPELKQLHFPTRRRQVTKTYGRRAAPKRPDQTLTQMEFVSAAAQEDLQLLISSDDDDEKENEETAGAANVPKQPAVKKKATRKTSARSNRRRTTGNVAQDDEKHEKPRSNKRRKTMGDPPSASSSFHTQTLTQFLSSTSKDEDVWKIPDSEDEDAVNLDLVKETPRKRKSEEVSDEVEVISAAKPVATTPANRQKKAEIPSSQSPATPLLLRDSPQKAPSPLKHPDTPDCLRYNPETEPSPLKQKSDKTSPSVSIQKPVTKTPRTLVIQDSYSTSHSSPITPTPKAKAKGILLPSGTVTPAKRIRFELPEDKENVTPGRTKPKSPKPVEVRTSQRQPLSEVPDSDDELEEETETDEDGVIDATSTVVSESTFEIREDVNEVVITADGIEDDFAAGAETQALLISSDHPVDHETLNSTPIVAEDEGSVDQEEDSENSRPRNTTPSAQDFVDDIIEQTPSRTPRARLGETERTEHEEEFTQGYTQGYTQGMESQRVPLETIKATGPITDRSDIIISIYCEHVENMTKRRKTHEFRDWKIPETVHRVWIYVPRPISELRYMCTLGPAKTAGQIHEDGLGNAEFNQGMMKRSKFAFEVLSMYELNNPVSNQVMQQNGWPRAPQKFSYVPPAVVGQLTSNLRCALWGEDAEQDVIQSSLNVTESQELAHQIRSDIDHATQLESSDQAEVIPSSQSPPQVAHNRGNRRGSSVFARPALPKTATASSARSLPASQSQRNRRETRPSQATTISQMSSSPHVSPGKSVPLPPMAGAQRTAPAQTHATSSPVAHEHSLRSSQFPTKSQMLPDSLVNGDIQEPPQIIWDSEDESD</sequence>
<feature type="region of interest" description="Disordered" evidence="1">
    <location>
        <begin position="425"/>
        <end position="498"/>
    </location>
</feature>
<feature type="compositionally biased region" description="Low complexity" evidence="1">
    <location>
        <begin position="1"/>
        <end position="23"/>
    </location>
</feature>
<dbReference type="GeneID" id="19275419"/>
<feature type="compositionally biased region" description="Acidic residues" evidence="1">
    <location>
        <begin position="363"/>
        <end position="380"/>
    </location>
</feature>
<dbReference type="OMA" id="RFMACAD"/>
<proteinExistence type="predicted"/>
<gene>
    <name evidence="2" type="ORF">PFICI_10406</name>
</gene>
<feature type="compositionally biased region" description="Basic and acidic residues" evidence="1">
    <location>
        <begin position="160"/>
        <end position="170"/>
    </location>
</feature>
<dbReference type="RefSeq" id="XP_007837178.1">
    <property type="nucleotide sequence ID" value="XM_007838987.1"/>
</dbReference>
<feature type="compositionally biased region" description="Polar residues" evidence="1">
    <location>
        <begin position="759"/>
        <end position="773"/>
    </location>
</feature>
<feature type="compositionally biased region" description="Acidic residues" evidence="1">
    <location>
        <begin position="74"/>
        <end position="84"/>
    </location>
</feature>
<dbReference type="InParanoid" id="W3WX25"/>
<feature type="compositionally biased region" description="Basic residues" evidence="1">
    <location>
        <begin position="31"/>
        <end position="47"/>
    </location>
</feature>
<keyword evidence="3" id="KW-1185">Reference proteome</keyword>
<feature type="compositionally biased region" description="Acidic residues" evidence="1">
    <location>
        <begin position="442"/>
        <end position="454"/>
    </location>
</feature>
<dbReference type="AlphaFoldDB" id="W3WX25"/>
<feature type="compositionally biased region" description="Low complexity" evidence="1">
    <location>
        <begin position="149"/>
        <end position="159"/>
    </location>
</feature>
<evidence type="ECO:0000313" key="2">
    <source>
        <dbReference type="EMBL" id="ETS78344.1"/>
    </source>
</evidence>
<feature type="region of interest" description="Disordered" evidence="1">
    <location>
        <begin position="697"/>
        <end position="845"/>
    </location>
</feature>
<feature type="compositionally biased region" description="Basic and acidic residues" evidence="1">
    <location>
        <begin position="485"/>
        <end position="494"/>
    </location>
</feature>
<feature type="compositionally biased region" description="Polar residues" evidence="1">
    <location>
        <begin position="737"/>
        <end position="751"/>
    </location>
</feature>
<organism evidence="2 3">
    <name type="scientific">Pestalotiopsis fici (strain W106-1 / CGMCC3.15140)</name>
    <dbReference type="NCBI Taxonomy" id="1229662"/>
    <lineage>
        <taxon>Eukaryota</taxon>
        <taxon>Fungi</taxon>
        <taxon>Dikarya</taxon>
        <taxon>Ascomycota</taxon>
        <taxon>Pezizomycotina</taxon>
        <taxon>Sordariomycetes</taxon>
        <taxon>Xylariomycetidae</taxon>
        <taxon>Amphisphaeriales</taxon>
        <taxon>Sporocadaceae</taxon>
        <taxon>Pestalotiopsis</taxon>
    </lineage>
</organism>
<feature type="compositionally biased region" description="Polar residues" evidence="1">
    <location>
        <begin position="270"/>
        <end position="284"/>
    </location>
</feature>
<feature type="compositionally biased region" description="Basic residues" evidence="1">
    <location>
        <begin position="96"/>
        <end position="114"/>
    </location>
</feature>
<dbReference type="eggNOG" id="ENOG502SYX6">
    <property type="taxonomic scope" value="Eukaryota"/>
</dbReference>
<dbReference type="Proteomes" id="UP000030651">
    <property type="component" value="Unassembled WGS sequence"/>
</dbReference>
<evidence type="ECO:0000313" key="3">
    <source>
        <dbReference type="Proteomes" id="UP000030651"/>
    </source>
</evidence>